<protein>
    <submittedName>
        <fullName evidence="1">Uncharacterized protein</fullName>
    </submittedName>
</protein>
<name>A0ACB9ZPM5_CATRO</name>
<evidence type="ECO:0000313" key="2">
    <source>
        <dbReference type="Proteomes" id="UP001060085"/>
    </source>
</evidence>
<dbReference type="EMBL" id="CM044708">
    <property type="protein sequence ID" value="KAI5649049.1"/>
    <property type="molecule type" value="Genomic_DNA"/>
</dbReference>
<organism evidence="1 2">
    <name type="scientific">Catharanthus roseus</name>
    <name type="common">Madagascar periwinkle</name>
    <name type="synonym">Vinca rosea</name>
    <dbReference type="NCBI Taxonomy" id="4058"/>
    <lineage>
        <taxon>Eukaryota</taxon>
        <taxon>Viridiplantae</taxon>
        <taxon>Streptophyta</taxon>
        <taxon>Embryophyta</taxon>
        <taxon>Tracheophyta</taxon>
        <taxon>Spermatophyta</taxon>
        <taxon>Magnoliopsida</taxon>
        <taxon>eudicotyledons</taxon>
        <taxon>Gunneridae</taxon>
        <taxon>Pentapetalae</taxon>
        <taxon>asterids</taxon>
        <taxon>lamiids</taxon>
        <taxon>Gentianales</taxon>
        <taxon>Apocynaceae</taxon>
        <taxon>Rauvolfioideae</taxon>
        <taxon>Vinceae</taxon>
        <taxon>Catharanthinae</taxon>
        <taxon>Catharanthus</taxon>
    </lineage>
</organism>
<gene>
    <name evidence="1" type="ORF">M9H77_35054</name>
</gene>
<comment type="caution">
    <text evidence="1">The sequence shown here is derived from an EMBL/GenBank/DDBJ whole genome shotgun (WGS) entry which is preliminary data.</text>
</comment>
<accession>A0ACB9ZPM5</accession>
<dbReference type="Proteomes" id="UP001060085">
    <property type="component" value="Linkage Group LG08"/>
</dbReference>
<reference evidence="2" key="1">
    <citation type="journal article" date="2023" name="Nat. Plants">
        <title>Single-cell RNA sequencing provides a high-resolution roadmap for understanding the multicellular compartmentation of specialized metabolism.</title>
        <authorList>
            <person name="Sun S."/>
            <person name="Shen X."/>
            <person name="Li Y."/>
            <person name="Li Y."/>
            <person name="Wang S."/>
            <person name="Li R."/>
            <person name="Zhang H."/>
            <person name="Shen G."/>
            <person name="Guo B."/>
            <person name="Wei J."/>
            <person name="Xu J."/>
            <person name="St-Pierre B."/>
            <person name="Chen S."/>
            <person name="Sun C."/>
        </authorList>
    </citation>
    <scope>NUCLEOTIDE SEQUENCE [LARGE SCALE GENOMIC DNA]</scope>
</reference>
<proteinExistence type="predicted"/>
<keyword evidence="2" id="KW-1185">Reference proteome</keyword>
<evidence type="ECO:0000313" key="1">
    <source>
        <dbReference type="EMBL" id="KAI5649049.1"/>
    </source>
</evidence>
<sequence length="764" mass="86677">MYREVVETEEGMNKRRKRREMGTICSSMNFFFFLCFIIASASSSEIQIEAHDSENGNEKNSCDFNSDFVKDFEGQLIEVKDEPNDVVWVVQLSDLHFSVHYPERALDFKAIMGSTLAMISPSLVLVTGDLTDGKSKDLLTMKQDEEEWIEYQKVMEDVVKKSGLNKSIFYDLRGNHDNFGVSSFGSSSDFFSTYSLNGKLNRRGQVNSIVIQAGERKLLFVGFDSTMSTGLRGPTNLFGHPTDELLSQLSTALSQWDSTSEKPITKISFGHFPLSFSAASSSGKTLKDTFLEHSLSAYLCGHLHTKFGNNLKRHHESSHNLFYSQKLYQLNAVGLSSESINNSSHGLTTLKEFWEWEMGDWRKSRAMRILAIDRGYMSFVDIDFKGGAKKTILLPTFPLDSRFATSSQKDKLQSLEPSVHETIRTLVFSASPIMSVVARIYDSNPGSLILVFESSMRKATGMTSRGNLYSTACNFKAFDDSSPDRFLLQIEAIDIAGRSTLSELRPFSVTGDRSKFSWTWTEFLVMGCQWDALYYPIFWSLFALNLSIILIPKVFISFMRKHYTYKHFLANKGLKSCMAWIFTELSNIPTIWDTMVGYLFYLILCPWLLGHVSADGEERAYMTYRGWALKRSKEGELHFLGFPDIMVVVLPHLCFVVLPTVLVIAAFATERGMYHDHLLSLCGKKEDGSGSGNENSGSSIPKRSKTRWIRKVLLVVSLAICWKHFKNCRALVKAYEMNPIIHFPIYSFFIPLLLAYTVYRTGRS</sequence>